<protein>
    <submittedName>
        <fullName evidence="2">Exopolysaccharide Pel transporter PelG</fullName>
    </submittedName>
</protein>
<feature type="transmembrane region" description="Helical" evidence="1">
    <location>
        <begin position="238"/>
        <end position="261"/>
    </location>
</feature>
<feature type="transmembrane region" description="Helical" evidence="1">
    <location>
        <begin position="61"/>
        <end position="86"/>
    </location>
</feature>
<keyword evidence="1" id="KW-0472">Membrane</keyword>
<keyword evidence="3" id="KW-1185">Reference proteome</keyword>
<keyword evidence="1" id="KW-0812">Transmembrane</keyword>
<evidence type="ECO:0000256" key="1">
    <source>
        <dbReference type="SAM" id="Phobius"/>
    </source>
</evidence>
<dbReference type="KEGG" id="paun:MJA45_22000"/>
<dbReference type="Pfam" id="PF16933">
    <property type="entry name" value="PelG"/>
    <property type="match status" value="1"/>
</dbReference>
<feature type="transmembrane region" description="Helical" evidence="1">
    <location>
        <begin position="281"/>
        <end position="300"/>
    </location>
</feature>
<accession>A0AA96LAX3</accession>
<evidence type="ECO:0000313" key="3">
    <source>
        <dbReference type="Proteomes" id="UP001305702"/>
    </source>
</evidence>
<reference evidence="2 3" key="1">
    <citation type="submission" date="2022-02" db="EMBL/GenBank/DDBJ databases">
        <title>Paenibacillus sp. MBLB1776 Whole Genome Shotgun Sequencing.</title>
        <authorList>
            <person name="Hwang C.Y."/>
            <person name="Cho E.-S."/>
            <person name="Seo M.-J."/>
        </authorList>
    </citation>
    <scope>NUCLEOTIDE SEQUENCE [LARGE SCALE GENOMIC DNA]</scope>
    <source>
        <strain evidence="2 3">MBLB1776</strain>
    </source>
</reference>
<sequence length="485" mass="54486">MAGIGFTLQKLFREDYLSLRVRAYAYASFIAAGPWILSVGSIALINFLLQRLGGVDDAERQLFVVTVSYCFIFSQILSGGWQLSVIRYLADHFYLNRLEVVTPTFTGISRLVLALSAVASVIFFWNSPLPMLYKLGSAAVFMLIGQIWLAMIFLTAAKSYKIISLAFLAGGAVSVGGVLLLLHHPLPFASHGQATNLLLGFGLGIGVTATMLALVLLRSFPAREESNPYGFLHYVDKYPSLLAVGFFYNLGVWMHNLIIWLGPSGVRIERTFTYSPLYDSSVFLANLTIIPSLVLFVVSVETQFYDKYKVFYGYVTNGGTLDMIKRAKTRMTEVLWRELYRVTKIQGILTLFFLIACQALLERLGLQKTMIDIVRMSALGALLGSLMLINILIMLYFEDRKGAAWTAGIYFALITVLTITLLPLGIDYYGFSYFLGGAGAYAWSGLRLLRFLERIEVHTFISQSILYREVRGWFTRLGEKAYRWF</sequence>
<feature type="transmembrane region" description="Helical" evidence="1">
    <location>
        <begin position="428"/>
        <end position="446"/>
    </location>
</feature>
<dbReference type="AlphaFoldDB" id="A0AA96LAX3"/>
<proteinExistence type="predicted"/>
<dbReference type="EMBL" id="CP130318">
    <property type="protein sequence ID" value="WNQ10267.1"/>
    <property type="molecule type" value="Genomic_DNA"/>
</dbReference>
<gene>
    <name evidence="2" type="primary">pelG</name>
    <name evidence="2" type="ORF">MJA45_22000</name>
</gene>
<feature type="transmembrane region" description="Helical" evidence="1">
    <location>
        <begin position="194"/>
        <end position="217"/>
    </location>
</feature>
<name>A0AA96LAX3_9BACL</name>
<feature type="transmembrane region" description="Helical" evidence="1">
    <location>
        <begin position="23"/>
        <end position="49"/>
    </location>
</feature>
<feature type="transmembrane region" description="Helical" evidence="1">
    <location>
        <begin position="373"/>
        <end position="397"/>
    </location>
</feature>
<organism evidence="2 3">
    <name type="scientific">Paenibacillus aurantius</name>
    <dbReference type="NCBI Taxonomy" id="2918900"/>
    <lineage>
        <taxon>Bacteria</taxon>
        <taxon>Bacillati</taxon>
        <taxon>Bacillota</taxon>
        <taxon>Bacilli</taxon>
        <taxon>Bacillales</taxon>
        <taxon>Paenibacillaceae</taxon>
        <taxon>Paenibacillus</taxon>
    </lineage>
</organism>
<dbReference type="InterPro" id="IPR031617">
    <property type="entry name" value="PelG"/>
</dbReference>
<feature type="transmembrane region" description="Helical" evidence="1">
    <location>
        <begin position="107"/>
        <end position="125"/>
    </location>
</feature>
<feature type="transmembrane region" description="Helical" evidence="1">
    <location>
        <begin position="404"/>
        <end position="422"/>
    </location>
</feature>
<dbReference type="Proteomes" id="UP001305702">
    <property type="component" value="Chromosome"/>
</dbReference>
<evidence type="ECO:0000313" key="2">
    <source>
        <dbReference type="EMBL" id="WNQ10267.1"/>
    </source>
</evidence>
<feature type="transmembrane region" description="Helical" evidence="1">
    <location>
        <begin position="131"/>
        <end position="155"/>
    </location>
</feature>
<keyword evidence="1" id="KW-1133">Transmembrane helix</keyword>
<dbReference type="RefSeq" id="WP_315604041.1">
    <property type="nucleotide sequence ID" value="NZ_CP130318.1"/>
</dbReference>
<feature type="transmembrane region" description="Helical" evidence="1">
    <location>
        <begin position="162"/>
        <end position="182"/>
    </location>
</feature>
<feature type="transmembrane region" description="Helical" evidence="1">
    <location>
        <begin position="339"/>
        <end position="361"/>
    </location>
</feature>